<organism evidence="9 10">
    <name type="scientific">Oceanispirochaeta crateris</name>
    <dbReference type="NCBI Taxonomy" id="2518645"/>
    <lineage>
        <taxon>Bacteria</taxon>
        <taxon>Pseudomonadati</taxon>
        <taxon>Spirochaetota</taxon>
        <taxon>Spirochaetia</taxon>
        <taxon>Spirochaetales</taxon>
        <taxon>Spirochaetaceae</taxon>
        <taxon>Oceanispirochaeta</taxon>
    </lineage>
</organism>
<dbReference type="EMBL" id="CP036150">
    <property type="protein sequence ID" value="QEN09787.1"/>
    <property type="molecule type" value="Genomic_DNA"/>
</dbReference>
<dbReference type="Pfam" id="PF17768">
    <property type="entry name" value="RecJ_OB"/>
    <property type="match status" value="1"/>
</dbReference>
<dbReference type="InterPro" id="IPR003156">
    <property type="entry name" value="DHHA1_dom"/>
</dbReference>
<evidence type="ECO:0000259" key="8">
    <source>
        <dbReference type="Pfam" id="PF17768"/>
    </source>
</evidence>
<keyword evidence="4" id="KW-0378">Hydrolase</keyword>
<dbReference type="GO" id="GO:0008409">
    <property type="term" value="F:5'-3' exonuclease activity"/>
    <property type="evidence" value="ECO:0007669"/>
    <property type="project" value="InterPro"/>
</dbReference>
<dbReference type="SUPFAM" id="SSF64182">
    <property type="entry name" value="DHH phosphoesterases"/>
    <property type="match status" value="2"/>
</dbReference>
<dbReference type="Gene3D" id="3.90.1640.30">
    <property type="match status" value="2"/>
</dbReference>
<gene>
    <name evidence="9" type="primary">recJ</name>
    <name evidence="9" type="ORF">EXM22_18015</name>
</gene>
<dbReference type="InterPro" id="IPR041122">
    <property type="entry name" value="RecJ_OB"/>
</dbReference>
<protein>
    <recommendedName>
        <fullName evidence="2">Single-stranded-DNA-specific exonuclease RecJ</fullName>
    </recommendedName>
</protein>
<dbReference type="GO" id="GO:0003676">
    <property type="term" value="F:nucleic acid binding"/>
    <property type="evidence" value="ECO:0007669"/>
    <property type="project" value="InterPro"/>
</dbReference>
<feature type="domain" description="RecJ OB" evidence="8">
    <location>
        <begin position="587"/>
        <end position="695"/>
    </location>
</feature>
<dbReference type="Pfam" id="PF01368">
    <property type="entry name" value="DHH"/>
    <property type="match status" value="1"/>
</dbReference>
<dbReference type="Gene3D" id="2.40.50.460">
    <property type="match status" value="1"/>
</dbReference>
<dbReference type="InterPro" id="IPR001667">
    <property type="entry name" value="DDH_dom"/>
</dbReference>
<accession>A0A5C1QQJ3</accession>
<keyword evidence="5 9" id="KW-0269">Exonuclease</keyword>
<sequence length="700" mass="79494">MKWTKKDIEGGKVRQLAERTGMDLLQASILLRRGVDLDKSRFFLEDDFRYLHNPFLFRHMADVVDRIQMAAEEEERVLICGDRDVDGITSTILLYEALLDSGIEAEWRVPIGEDAYGLNPELIKDFASRDGTLIFCVDCGISDFEEISLAGELGIDVVVLDHHNPRGGKLPEALCIVNPKVQEDSYPFEGLAGCAVVSKLIWALCFARTELYGHEYCFFYINEEKGQLEIYKYVNLVEVSRKFYPLDQEIPLEELSESLRGWPLFSYDLSSQKQTLDQIFGKAAELHITDIADQVCRDFPSLQGLSFQILRDKSRLARYSLQAPDNGDAFLHLFSGLMLKRYQGAFEPFEKALDLVALGTLADLMPLEDENRVLVKRGMELLGKAVRPGLRELFIRQRLLGKPLETNDVSWMVSPWINSSGRMGQADKAVELFITEDEAIRTRLADALHDLNQERKKLGDSLWDDAVEEARTSQEGLHNKLTMVRSRQIPRGITGILAAKMVNTFSVPSLILSRQEDGSLSGSIRSPRGCSIQSLLHAHADLFIDFGGHDCAAGFSMEGSNEEAFVRRLGEFCKTWKPEISEDIPEVDAEIPVEYLNPELWEMVSRLGPYGEGFRPLLFFSRNLLIEKSELIGKEPQNHLKFLLSSETAKFPALYWNGAENFKDYMSPDNRVNLLYHVSRNYYMNRESLQITVIDMEPAN</sequence>
<dbReference type="GO" id="GO:0006310">
    <property type="term" value="P:DNA recombination"/>
    <property type="evidence" value="ECO:0007669"/>
    <property type="project" value="InterPro"/>
</dbReference>
<feature type="domain" description="DHHA1" evidence="7">
    <location>
        <begin position="487"/>
        <end position="574"/>
    </location>
</feature>
<evidence type="ECO:0000256" key="3">
    <source>
        <dbReference type="ARBA" id="ARBA00022722"/>
    </source>
</evidence>
<evidence type="ECO:0000256" key="2">
    <source>
        <dbReference type="ARBA" id="ARBA00019841"/>
    </source>
</evidence>
<dbReference type="Proteomes" id="UP000324209">
    <property type="component" value="Chromosome"/>
</dbReference>
<name>A0A5C1QQJ3_9SPIO</name>
<evidence type="ECO:0000256" key="1">
    <source>
        <dbReference type="ARBA" id="ARBA00005915"/>
    </source>
</evidence>
<keyword evidence="10" id="KW-1185">Reference proteome</keyword>
<dbReference type="PANTHER" id="PTHR30255:SF2">
    <property type="entry name" value="SINGLE-STRANDED-DNA-SPECIFIC EXONUCLEASE RECJ"/>
    <property type="match status" value="1"/>
</dbReference>
<comment type="similarity">
    <text evidence="1">Belongs to the RecJ family.</text>
</comment>
<dbReference type="KEGG" id="ock:EXM22_18015"/>
<evidence type="ECO:0000313" key="10">
    <source>
        <dbReference type="Proteomes" id="UP000324209"/>
    </source>
</evidence>
<evidence type="ECO:0000256" key="4">
    <source>
        <dbReference type="ARBA" id="ARBA00022801"/>
    </source>
</evidence>
<dbReference type="InterPro" id="IPR004610">
    <property type="entry name" value="RecJ"/>
</dbReference>
<evidence type="ECO:0000259" key="7">
    <source>
        <dbReference type="Pfam" id="PF02272"/>
    </source>
</evidence>
<feature type="domain" description="DDH" evidence="6">
    <location>
        <begin position="76"/>
        <end position="202"/>
    </location>
</feature>
<keyword evidence="3" id="KW-0540">Nuclease</keyword>
<dbReference type="PANTHER" id="PTHR30255">
    <property type="entry name" value="SINGLE-STRANDED-DNA-SPECIFIC EXONUCLEASE RECJ"/>
    <property type="match status" value="1"/>
</dbReference>
<dbReference type="GO" id="GO:0006281">
    <property type="term" value="P:DNA repair"/>
    <property type="evidence" value="ECO:0007669"/>
    <property type="project" value="InterPro"/>
</dbReference>
<dbReference type="AlphaFoldDB" id="A0A5C1QQJ3"/>
<dbReference type="InterPro" id="IPR038763">
    <property type="entry name" value="DHH_sf"/>
</dbReference>
<evidence type="ECO:0000313" key="9">
    <source>
        <dbReference type="EMBL" id="QEN09787.1"/>
    </source>
</evidence>
<proteinExistence type="inferred from homology"/>
<reference evidence="9 10" key="1">
    <citation type="submission" date="2019-02" db="EMBL/GenBank/DDBJ databases">
        <title>Complete Genome Sequence and Methylome Analysis of free living Spirochaetas.</title>
        <authorList>
            <person name="Fomenkov A."/>
            <person name="Dubinina G."/>
            <person name="Leshcheva N."/>
            <person name="Mikheeva N."/>
            <person name="Grabovich M."/>
            <person name="Vincze T."/>
            <person name="Roberts R.J."/>
        </authorList>
    </citation>
    <scope>NUCLEOTIDE SEQUENCE [LARGE SCALE GENOMIC DNA]</scope>
    <source>
        <strain evidence="9 10">K2</strain>
    </source>
</reference>
<dbReference type="InterPro" id="IPR051673">
    <property type="entry name" value="SSDNA_exonuclease_RecJ"/>
</dbReference>
<dbReference type="Pfam" id="PF02272">
    <property type="entry name" value="DHHA1"/>
    <property type="match status" value="1"/>
</dbReference>
<dbReference type="OrthoDB" id="9809852at2"/>
<dbReference type="NCBIfam" id="TIGR00644">
    <property type="entry name" value="recJ"/>
    <property type="match status" value="1"/>
</dbReference>
<evidence type="ECO:0000259" key="6">
    <source>
        <dbReference type="Pfam" id="PF01368"/>
    </source>
</evidence>
<dbReference type="RefSeq" id="WP_149487859.1">
    <property type="nucleotide sequence ID" value="NZ_CP036150.1"/>
</dbReference>
<evidence type="ECO:0000256" key="5">
    <source>
        <dbReference type="ARBA" id="ARBA00022839"/>
    </source>
</evidence>